<protein>
    <recommendedName>
        <fullName evidence="11">ATP synthase subunit a</fullName>
    </recommendedName>
    <alternativeName>
        <fullName evidence="11">ATP synthase F0 sector subunit a</fullName>
    </alternativeName>
    <alternativeName>
        <fullName evidence="11">F-ATPase subunit 6</fullName>
    </alternativeName>
</protein>
<dbReference type="PANTHER" id="PTHR42823">
    <property type="entry name" value="ATP SYNTHASE SUBUNIT A, CHLOROPLASTIC"/>
    <property type="match status" value="1"/>
</dbReference>
<keyword evidence="5 11" id="KW-0812">Transmembrane</keyword>
<keyword evidence="10 11" id="KW-0066">ATP synthesis</keyword>
<dbReference type="PROSITE" id="PS00449">
    <property type="entry name" value="ATPASE_A"/>
    <property type="match status" value="1"/>
</dbReference>
<dbReference type="Pfam" id="PF00119">
    <property type="entry name" value="ATP-synt_A"/>
    <property type="match status" value="1"/>
</dbReference>
<comment type="subcellular location">
    <subcellularLocation>
        <location evidence="11">Cell membrane</location>
        <topology evidence="11">Multi-pass membrane protein</topology>
    </subcellularLocation>
    <subcellularLocation>
        <location evidence="1">Membrane</location>
        <topology evidence="1">Multi-pass membrane protein</topology>
    </subcellularLocation>
</comment>
<dbReference type="CDD" id="cd00310">
    <property type="entry name" value="ATP-synt_Fo_a_6"/>
    <property type="match status" value="1"/>
</dbReference>
<evidence type="ECO:0000256" key="9">
    <source>
        <dbReference type="ARBA" id="ARBA00023136"/>
    </source>
</evidence>
<dbReference type="OMA" id="GFFWAAF"/>
<dbReference type="HAMAP" id="MF_01393">
    <property type="entry name" value="ATP_synth_a_bact"/>
    <property type="match status" value="1"/>
</dbReference>
<evidence type="ECO:0000256" key="4">
    <source>
        <dbReference type="ARBA" id="ARBA00022547"/>
    </source>
</evidence>
<sequence length="257" mass="28040">MTTFLFSLAEASGGKEFHIHQPFPVLLQGTYFEINNMIITQWLIVAGLLALAFVINRAVLSGRPSKLRGSLELLIDFLEGWFASFIGSRQYARQYMPLLCTLFLFIIVSNYLGVVPTVGYGLFAPTGRWGTTLGLGIVVAIAVQVIAIRTLGAGGWLKHILHLGPLSLLEEIVHPFSLSLRLFGNIFGEETLLAVIIFLAPMIAPIPIMVLSLVFGALQAVVFTTLTAIYIGAVLEHHQAHAHHPEGEAEHEPAPAH</sequence>
<evidence type="ECO:0000256" key="7">
    <source>
        <dbReference type="ARBA" id="ARBA00022989"/>
    </source>
</evidence>
<dbReference type="SUPFAM" id="SSF81336">
    <property type="entry name" value="F1F0 ATP synthase subunit A"/>
    <property type="match status" value="1"/>
</dbReference>
<comment type="caution">
    <text evidence="12">The sequence shown here is derived from an EMBL/GenBank/DDBJ whole genome shotgun (WGS) entry which is preliminary data.</text>
</comment>
<dbReference type="InterPro" id="IPR023011">
    <property type="entry name" value="ATP_synth_F0_asu_AS"/>
</dbReference>
<proteinExistence type="inferred from homology"/>
<feature type="transmembrane region" description="Helical" evidence="11">
    <location>
        <begin position="133"/>
        <end position="157"/>
    </location>
</feature>
<dbReference type="GO" id="GO:0042777">
    <property type="term" value="P:proton motive force-driven plasma membrane ATP synthesis"/>
    <property type="evidence" value="ECO:0007669"/>
    <property type="project" value="TreeGrafter"/>
</dbReference>
<evidence type="ECO:0000256" key="1">
    <source>
        <dbReference type="ARBA" id="ARBA00004141"/>
    </source>
</evidence>
<comment type="function">
    <text evidence="11">Key component of the proton channel; it plays a direct role in the translocation of protons across the membrane.</text>
</comment>
<dbReference type="SMR" id="A0A953IAQ2"/>
<dbReference type="Proteomes" id="UP000732377">
    <property type="component" value="Unassembled WGS sequence"/>
</dbReference>
<dbReference type="Gene3D" id="1.20.120.220">
    <property type="entry name" value="ATP synthase, F0 complex, subunit A"/>
    <property type="match status" value="1"/>
</dbReference>
<dbReference type="RefSeq" id="WP_011194220.1">
    <property type="nucleotide sequence ID" value="NZ_JACSIR010000089.1"/>
</dbReference>
<accession>A0A953IAQ2</accession>
<dbReference type="PRINTS" id="PR00123">
    <property type="entry name" value="ATPASEA"/>
</dbReference>
<feature type="transmembrane region" description="Helical" evidence="11">
    <location>
        <begin position="95"/>
        <end position="113"/>
    </location>
</feature>
<dbReference type="InterPro" id="IPR000568">
    <property type="entry name" value="ATP_synth_F0_asu"/>
</dbReference>
<name>A0A953IAQ2_SYMTR</name>
<keyword evidence="11" id="KW-1003">Cell membrane</keyword>
<organism evidence="12 13">
    <name type="scientific">Symbiobacterium thermophilum</name>
    <dbReference type="NCBI Taxonomy" id="2734"/>
    <lineage>
        <taxon>Bacteria</taxon>
        <taxon>Bacillati</taxon>
        <taxon>Bacillota</taxon>
        <taxon>Clostridia</taxon>
        <taxon>Eubacteriales</taxon>
        <taxon>Symbiobacteriaceae</taxon>
        <taxon>Symbiobacterium</taxon>
    </lineage>
</organism>
<feature type="transmembrane region" description="Helical" evidence="11">
    <location>
        <begin position="37"/>
        <end position="60"/>
    </location>
</feature>
<keyword evidence="8 11" id="KW-0406">Ion transport</keyword>
<dbReference type="EMBL" id="PIUK01000151">
    <property type="protein sequence ID" value="MBY6277214.1"/>
    <property type="molecule type" value="Genomic_DNA"/>
</dbReference>
<gene>
    <name evidence="11" type="primary">atpB</name>
    <name evidence="12" type="ORF">CWE10_13565</name>
</gene>
<evidence type="ECO:0000313" key="12">
    <source>
        <dbReference type="EMBL" id="MBY6277214.1"/>
    </source>
</evidence>
<evidence type="ECO:0000256" key="8">
    <source>
        <dbReference type="ARBA" id="ARBA00023065"/>
    </source>
</evidence>
<dbReference type="GO" id="GO:0005886">
    <property type="term" value="C:plasma membrane"/>
    <property type="evidence" value="ECO:0007669"/>
    <property type="project" value="UniProtKB-SubCell"/>
</dbReference>
<evidence type="ECO:0000256" key="11">
    <source>
        <dbReference type="HAMAP-Rule" id="MF_01393"/>
    </source>
</evidence>
<evidence type="ECO:0000313" key="13">
    <source>
        <dbReference type="Proteomes" id="UP000732377"/>
    </source>
</evidence>
<dbReference type="AlphaFoldDB" id="A0A953IAQ2"/>
<keyword evidence="9 11" id="KW-0472">Membrane</keyword>
<evidence type="ECO:0000256" key="10">
    <source>
        <dbReference type="ARBA" id="ARBA00023310"/>
    </source>
</evidence>
<dbReference type="GO" id="GO:0046933">
    <property type="term" value="F:proton-transporting ATP synthase activity, rotational mechanism"/>
    <property type="evidence" value="ECO:0007669"/>
    <property type="project" value="UniProtKB-UniRule"/>
</dbReference>
<reference evidence="12" key="1">
    <citation type="submission" date="2017-11" db="EMBL/GenBank/DDBJ databases">
        <title>Three new genomes from thermophilic consortium.</title>
        <authorList>
            <person name="Quaggio R."/>
            <person name="Amgarten D."/>
            <person name="Setubal J.C."/>
        </authorList>
    </citation>
    <scope>NUCLEOTIDE SEQUENCE</scope>
    <source>
        <strain evidence="12">ZCTH01-B2</strain>
    </source>
</reference>
<keyword evidence="3 11" id="KW-0813">Transport</keyword>
<evidence type="ECO:0000256" key="3">
    <source>
        <dbReference type="ARBA" id="ARBA00022448"/>
    </source>
</evidence>
<evidence type="ECO:0000256" key="5">
    <source>
        <dbReference type="ARBA" id="ARBA00022692"/>
    </source>
</evidence>
<dbReference type="GO" id="GO:0045259">
    <property type="term" value="C:proton-transporting ATP synthase complex"/>
    <property type="evidence" value="ECO:0007669"/>
    <property type="project" value="UniProtKB-KW"/>
</dbReference>
<feature type="transmembrane region" description="Helical" evidence="11">
    <location>
        <begin position="206"/>
        <end position="231"/>
    </location>
</feature>
<keyword evidence="6 11" id="KW-0375">Hydrogen ion transport</keyword>
<evidence type="ECO:0000256" key="6">
    <source>
        <dbReference type="ARBA" id="ARBA00022781"/>
    </source>
</evidence>
<dbReference type="InterPro" id="IPR045082">
    <property type="entry name" value="ATP_syn_F0_a_bact/chloroplast"/>
</dbReference>
<evidence type="ECO:0000256" key="2">
    <source>
        <dbReference type="ARBA" id="ARBA00006810"/>
    </source>
</evidence>
<keyword evidence="4 11" id="KW-0138">CF(0)</keyword>
<comment type="similarity">
    <text evidence="2 11">Belongs to the ATPase A chain family.</text>
</comment>
<feature type="transmembrane region" description="Helical" evidence="11">
    <location>
        <begin position="178"/>
        <end position="200"/>
    </location>
</feature>
<dbReference type="InterPro" id="IPR035908">
    <property type="entry name" value="F0_ATP_A_sf"/>
</dbReference>
<dbReference type="PANTHER" id="PTHR42823:SF3">
    <property type="entry name" value="ATP SYNTHASE SUBUNIT A, CHLOROPLASTIC"/>
    <property type="match status" value="1"/>
</dbReference>
<keyword evidence="7 11" id="KW-1133">Transmembrane helix</keyword>